<proteinExistence type="inferred from homology"/>
<reference evidence="2" key="2">
    <citation type="submission" date="2021-04" db="EMBL/GenBank/DDBJ databases">
        <authorList>
            <person name="Gilroy R."/>
        </authorList>
    </citation>
    <scope>NUCLEOTIDE SEQUENCE</scope>
    <source>
        <strain evidence="2">CHK32-1732</strain>
    </source>
</reference>
<protein>
    <recommendedName>
        <fullName evidence="1">Putative membrane protein insertion efficiency factor</fullName>
    </recommendedName>
</protein>
<keyword evidence="1" id="KW-0472">Membrane</keyword>
<evidence type="ECO:0000313" key="2">
    <source>
        <dbReference type="EMBL" id="HIW92901.1"/>
    </source>
</evidence>
<dbReference type="PANTHER" id="PTHR33383">
    <property type="entry name" value="MEMBRANE PROTEIN INSERTION EFFICIENCY FACTOR-RELATED"/>
    <property type="match status" value="1"/>
</dbReference>
<comment type="subcellular location">
    <subcellularLocation>
        <location evidence="1">Cell membrane</location>
        <topology evidence="1">Peripheral membrane protein</topology>
        <orientation evidence="1">Cytoplasmic side</orientation>
    </subcellularLocation>
</comment>
<dbReference type="AlphaFoldDB" id="A0A9D1RR30"/>
<organism evidence="2 3">
    <name type="scientific">Candidatus Corynebacterium avicola</name>
    <dbReference type="NCBI Taxonomy" id="2838527"/>
    <lineage>
        <taxon>Bacteria</taxon>
        <taxon>Bacillati</taxon>
        <taxon>Actinomycetota</taxon>
        <taxon>Actinomycetes</taxon>
        <taxon>Mycobacteriales</taxon>
        <taxon>Corynebacteriaceae</taxon>
        <taxon>Corynebacterium</taxon>
    </lineage>
</organism>
<comment type="caution">
    <text evidence="2">The sequence shown here is derived from an EMBL/GenBank/DDBJ whole genome shotgun (WGS) entry which is preliminary data.</text>
</comment>
<comment type="similarity">
    <text evidence="1">Belongs to the UPF0161 family.</text>
</comment>
<dbReference type="EMBL" id="DXGC01000128">
    <property type="protein sequence ID" value="HIW92901.1"/>
    <property type="molecule type" value="Genomic_DNA"/>
</dbReference>
<gene>
    <name evidence="2" type="primary">yidD</name>
    <name evidence="2" type="ORF">H9870_14715</name>
</gene>
<comment type="function">
    <text evidence="1">Could be involved in insertion of integral membrane proteins into the membrane.</text>
</comment>
<keyword evidence="1" id="KW-1003">Cell membrane</keyword>
<dbReference type="SMART" id="SM01234">
    <property type="entry name" value="Haemolytic"/>
    <property type="match status" value="1"/>
</dbReference>
<evidence type="ECO:0000313" key="3">
    <source>
        <dbReference type="Proteomes" id="UP000824190"/>
    </source>
</evidence>
<dbReference type="Pfam" id="PF01809">
    <property type="entry name" value="YidD"/>
    <property type="match status" value="1"/>
</dbReference>
<accession>A0A9D1RR30</accession>
<name>A0A9D1RR30_9CORY</name>
<dbReference type="Proteomes" id="UP000824190">
    <property type="component" value="Unassembled WGS sequence"/>
</dbReference>
<reference evidence="2" key="1">
    <citation type="journal article" date="2021" name="PeerJ">
        <title>Extensive microbial diversity within the chicken gut microbiome revealed by metagenomics and culture.</title>
        <authorList>
            <person name="Gilroy R."/>
            <person name="Ravi A."/>
            <person name="Getino M."/>
            <person name="Pursley I."/>
            <person name="Horton D.L."/>
            <person name="Alikhan N.F."/>
            <person name="Baker D."/>
            <person name="Gharbi K."/>
            <person name="Hall N."/>
            <person name="Watson M."/>
            <person name="Adriaenssens E.M."/>
            <person name="Foster-Nyarko E."/>
            <person name="Jarju S."/>
            <person name="Secka A."/>
            <person name="Antonio M."/>
            <person name="Oren A."/>
            <person name="Chaudhuri R.R."/>
            <person name="La Ragione R."/>
            <person name="Hildebrand F."/>
            <person name="Pallen M.J."/>
        </authorList>
    </citation>
    <scope>NUCLEOTIDE SEQUENCE</scope>
    <source>
        <strain evidence="2">CHK32-1732</strain>
    </source>
</reference>
<dbReference type="GO" id="GO:0005886">
    <property type="term" value="C:plasma membrane"/>
    <property type="evidence" value="ECO:0007669"/>
    <property type="project" value="UniProtKB-SubCell"/>
</dbReference>
<dbReference type="HAMAP" id="MF_00386">
    <property type="entry name" value="UPF0161_YidD"/>
    <property type="match status" value="1"/>
</dbReference>
<sequence>MTRRLVLGYQNYLSPLKLGPSCRFEPTCSSYALTALSRHGLVKGVLLSVGRLARCGPWHPGGWDPVPPVRRRRHQ</sequence>
<dbReference type="InterPro" id="IPR002696">
    <property type="entry name" value="Membr_insert_effic_factor_YidD"/>
</dbReference>
<dbReference type="PANTHER" id="PTHR33383:SF1">
    <property type="entry name" value="MEMBRANE PROTEIN INSERTION EFFICIENCY FACTOR-RELATED"/>
    <property type="match status" value="1"/>
</dbReference>
<dbReference type="NCBIfam" id="TIGR00278">
    <property type="entry name" value="membrane protein insertion efficiency factor YidD"/>
    <property type="match status" value="1"/>
</dbReference>
<evidence type="ECO:0000256" key="1">
    <source>
        <dbReference type="HAMAP-Rule" id="MF_00386"/>
    </source>
</evidence>